<reference evidence="2" key="1">
    <citation type="journal article" date="2023" name="Mol. Phylogenet. Evol.">
        <title>Genome-scale phylogeny and comparative genomics of the fungal order Sordariales.</title>
        <authorList>
            <person name="Hensen N."/>
            <person name="Bonometti L."/>
            <person name="Westerberg I."/>
            <person name="Brannstrom I.O."/>
            <person name="Guillou S."/>
            <person name="Cros-Aarteil S."/>
            <person name="Calhoun S."/>
            <person name="Haridas S."/>
            <person name="Kuo A."/>
            <person name="Mondo S."/>
            <person name="Pangilinan J."/>
            <person name="Riley R."/>
            <person name="LaButti K."/>
            <person name="Andreopoulos B."/>
            <person name="Lipzen A."/>
            <person name="Chen C."/>
            <person name="Yan M."/>
            <person name="Daum C."/>
            <person name="Ng V."/>
            <person name="Clum A."/>
            <person name="Steindorff A."/>
            <person name="Ohm R.A."/>
            <person name="Martin F."/>
            <person name="Silar P."/>
            <person name="Natvig D.O."/>
            <person name="Lalanne C."/>
            <person name="Gautier V."/>
            <person name="Ament-Velasquez S.L."/>
            <person name="Kruys A."/>
            <person name="Hutchinson M.I."/>
            <person name="Powell A.J."/>
            <person name="Barry K."/>
            <person name="Miller A.N."/>
            <person name="Grigoriev I.V."/>
            <person name="Debuchy R."/>
            <person name="Gladieux P."/>
            <person name="Hiltunen Thoren M."/>
            <person name="Johannesson H."/>
        </authorList>
    </citation>
    <scope>NUCLEOTIDE SEQUENCE [LARGE SCALE GENOMIC DNA]</scope>
    <source>
        <strain evidence="2">CBS 340.73</strain>
    </source>
</reference>
<dbReference type="EMBL" id="MU853856">
    <property type="protein sequence ID" value="KAK3937371.1"/>
    <property type="molecule type" value="Genomic_DNA"/>
</dbReference>
<sequence length="310" mass="35663">MDSNASSLDPVTEYLIEENLPDEFGRVPVFPPIVLDLFAACREGRDGMAAAALEAARRIHRYYHEEFVPSDPLERCWNLGMNEFLPSLYGMIFETARLISYDDEHDRQEALVQVLVELRKLPEVTFRRSYNCEKEIAFVNDQWFAYVERELKRIYFVHYRDFRIDDYESSSSSGDPKDLKTSCNEWVSISAFLARCLRAGICDNDKRRCLKPWIDIRFALEEDTGNLPEAVRNSLRIIAAQYILLYGRPIYNHMASQITATETAKKWSLWAAKLKELLQEGRGNGIDEKLASVLKRTLAEVESIASDVAA</sequence>
<dbReference type="AlphaFoldDB" id="A0AAN6S2F4"/>
<dbReference type="InterPro" id="IPR022085">
    <property type="entry name" value="OpdG"/>
</dbReference>
<proteinExistence type="predicted"/>
<name>A0AAN6S2F4_9PEZI</name>
<dbReference type="Pfam" id="PF12311">
    <property type="entry name" value="DUF3632"/>
    <property type="match status" value="1"/>
</dbReference>
<organism evidence="1 2">
    <name type="scientific">Diplogelasinospora grovesii</name>
    <dbReference type="NCBI Taxonomy" id="303347"/>
    <lineage>
        <taxon>Eukaryota</taxon>
        <taxon>Fungi</taxon>
        <taxon>Dikarya</taxon>
        <taxon>Ascomycota</taxon>
        <taxon>Pezizomycotina</taxon>
        <taxon>Sordariomycetes</taxon>
        <taxon>Sordariomycetidae</taxon>
        <taxon>Sordariales</taxon>
        <taxon>Diplogelasinosporaceae</taxon>
        <taxon>Diplogelasinospora</taxon>
    </lineage>
</organism>
<accession>A0AAN6S2F4</accession>
<comment type="caution">
    <text evidence="1">The sequence shown here is derived from an EMBL/GenBank/DDBJ whole genome shotgun (WGS) entry which is preliminary data.</text>
</comment>
<keyword evidence="2" id="KW-1185">Reference proteome</keyword>
<evidence type="ECO:0000313" key="2">
    <source>
        <dbReference type="Proteomes" id="UP001303473"/>
    </source>
</evidence>
<gene>
    <name evidence="1" type="ORF">QBC46DRAFT_356722</name>
</gene>
<dbReference type="Proteomes" id="UP001303473">
    <property type="component" value="Unassembled WGS sequence"/>
</dbReference>
<protein>
    <submittedName>
        <fullName evidence="1">Uncharacterized protein</fullName>
    </submittedName>
</protein>
<evidence type="ECO:0000313" key="1">
    <source>
        <dbReference type="EMBL" id="KAK3937371.1"/>
    </source>
</evidence>